<dbReference type="SUPFAM" id="SSF56752">
    <property type="entry name" value="D-aminoacid aminotransferase-like PLP-dependent enzymes"/>
    <property type="match status" value="1"/>
</dbReference>
<evidence type="ECO:0000256" key="2">
    <source>
        <dbReference type="ARBA" id="ARBA00009320"/>
    </source>
</evidence>
<dbReference type="GO" id="GO:0005739">
    <property type="term" value="C:mitochondrion"/>
    <property type="evidence" value="ECO:0007669"/>
    <property type="project" value="TreeGrafter"/>
</dbReference>
<protein>
    <recommendedName>
        <fullName evidence="11">Branched-chain-amino-acid aminotransferase</fullName>
        <ecNumber evidence="11">2.6.1.42</ecNumber>
    </recommendedName>
</protein>
<dbReference type="GO" id="GO:0009098">
    <property type="term" value="P:L-leucine biosynthetic process"/>
    <property type="evidence" value="ECO:0007669"/>
    <property type="project" value="TreeGrafter"/>
</dbReference>
<dbReference type="Gene3D" id="3.20.10.10">
    <property type="entry name" value="D-amino Acid Aminotransferase, subunit A, domain 2"/>
    <property type="match status" value="1"/>
</dbReference>
<dbReference type="CDD" id="cd01557">
    <property type="entry name" value="BCAT_beta_family"/>
    <property type="match status" value="1"/>
</dbReference>
<keyword evidence="5 11" id="KW-0808">Transferase</keyword>
<keyword evidence="13" id="KW-1185">Reference proteome</keyword>
<dbReference type="EC" id="2.6.1.42" evidence="11"/>
<dbReference type="PIRSF" id="PIRSF006468">
    <property type="entry name" value="BCAT1"/>
    <property type="match status" value="1"/>
</dbReference>
<dbReference type="PANTHER" id="PTHR11825:SF44">
    <property type="entry name" value="BRANCHED-CHAIN-AMINO-ACID AMINOTRANSFERASE"/>
    <property type="match status" value="1"/>
</dbReference>
<comment type="catalytic activity">
    <reaction evidence="11">
        <text>L-leucine + 2-oxoglutarate = 4-methyl-2-oxopentanoate + L-glutamate</text>
        <dbReference type="Rhea" id="RHEA:18321"/>
        <dbReference type="ChEBI" id="CHEBI:16810"/>
        <dbReference type="ChEBI" id="CHEBI:17865"/>
        <dbReference type="ChEBI" id="CHEBI:29985"/>
        <dbReference type="ChEBI" id="CHEBI:57427"/>
        <dbReference type="EC" id="2.6.1.42"/>
    </reaction>
</comment>
<dbReference type="Proteomes" id="UP001385951">
    <property type="component" value="Unassembled WGS sequence"/>
</dbReference>
<comment type="similarity">
    <text evidence="2 9">Belongs to the class-IV pyridoxal-phosphate-dependent aminotransferase family.</text>
</comment>
<evidence type="ECO:0000313" key="13">
    <source>
        <dbReference type="Proteomes" id="UP001385951"/>
    </source>
</evidence>
<dbReference type="PROSITE" id="PS00770">
    <property type="entry name" value="AA_TRANSFER_CLASS_4"/>
    <property type="match status" value="1"/>
</dbReference>
<dbReference type="InterPro" id="IPR043131">
    <property type="entry name" value="BCAT-like_N"/>
</dbReference>
<evidence type="ECO:0000256" key="4">
    <source>
        <dbReference type="ARBA" id="ARBA00022605"/>
    </source>
</evidence>
<evidence type="ECO:0000256" key="10">
    <source>
        <dbReference type="RuleBase" id="RU004516"/>
    </source>
</evidence>
<keyword evidence="4 11" id="KW-0028">Amino-acid biosynthesis</keyword>
<evidence type="ECO:0000256" key="11">
    <source>
        <dbReference type="RuleBase" id="RU004517"/>
    </source>
</evidence>
<comment type="caution">
    <text evidence="12">The sequence shown here is derived from an EMBL/GenBank/DDBJ whole genome shotgun (WGS) entry which is preliminary data.</text>
</comment>
<evidence type="ECO:0000256" key="8">
    <source>
        <dbReference type="PIRSR" id="PIRSR006468-1"/>
    </source>
</evidence>
<name>A0AAW0G2R4_9APHY</name>
<gene>
    <name evidence="12" type="ORF">QCA50_008368</name>
</gene>
<dbReference type="InterPro" id="IPR001544">
    <property type="entry name" value="Aminotrans_IV"/>
</dbReference>
<evidence type="ECO:0000256" key="5">
    <source>
        <dbReference type="ARBA" id="ARBA00022679"/>
    </source>
</evidence>
<evidence type="ECO:0000256" key="9">
    <source>
        <dbReference type="RuleBase" id="RU004106"/>
    </source>
</evidence>
<evidence type="ECO:0000256" key="7">
    <source>
        <dbReference type="ARBA" id="ARBA00023304"/>
    </source>
</evidence>
<sequence length="393" mass="42826">MGGNITVANGSVEMQVADLDASKLRINLSQTLKDIPAKETLSFGQTMTDHMLMMTFDPVYGWSSPEIKPYGPISVDPAGSCFQYSTNVFEGMKAYVGPDGKPRLFRPKMNMERLARSASRVALPPFSTDELLKLVKKLVSVESRWIPVAKGYSLYVRPTIIGTKPALAVGPSDHAILYVICSPTGPWVRSGQKAISLYAVDEHVRSWPGGTGGFKLALNYAPTLMPQAVAQKLGYDQCLWLLGEDKKVTEVGAMNFFVVVQREDGGWDVITPPLDGTILPGVTRDSTLKLLAAHPSKSVLPGLSDSDKLHPQELQMTMADLRKLAEEGRLLEAFGVGTAAIVTAVARIGFEGKDINLPTHESGMGPVAQALYDRIIDIQMGRFEWEGWSVVCE</sequence>
<dbReference type="Pfam" id="PF01063">
    <property type="entry name" value="Aminotran_4"/>
    <property type="match status" value="1"/>
</dbReference>
<comment type="cofactor">
    <cofactor evidence="1 10">
        <name>pyridoxal 5'-phosphate</name>
        <dbReference type="ChEBI" id="CHEBI:597326"/>
    </cofactor>
</comment>
<dbReference type="InterPro" id="IPR005786">
    <property type="entry name" value="B_amino_transII"/>
</dbReference>
<keyword evidence="7 11" id="KW-0100">Branched-chain amino acid biosynthesis</keyword>
<dbReference type="InterPro" id="IPR018300">
    <property type="entry name" value="Aminotrans_IV_CS"/>
</dbReference>
<keyword evidence="3 11" id="KW-0032">Aminotransferase</keyword>
<dbReference type="NCBIfam" id="NF009897">
    <property type="entry name" value="PRK13357.1"/>
    <property type="match status" value="1"/>
</dbReference>
<evidence type="ECO:0000313" key="12">
    <source>
        <dbReference type="EMBL" id="KAK7687998.1"/>
    </source>
</evidence>
<dbReference type="InterPro" id="IPR043132">
    <property type="entry name" value="BCAT-like_C"/>
</dbReference>
<dbReference type="InterPro" id="IPR036038">
    <property type="entry name" value="Aminotransferase-like"/>
</dbReference>
<evidence type="ECO:0000256" key="1">
    <source>
        <dbReference type="ARBA" id="ARBA00001933"/>
    </source>
</evidence>
<dbReference type="AlphaFoldDB" id="A0AAW0G2R4"/>
<organism evidence="12 13">
    <name type="scientific">Cerrena zonata</name>
    <dbReference type="NCBI Taxonomy" id="2478898"/>
    <lineage>
        <taxon>Eukaryota</taxon>
        <taxon>Fungi</taxon>
        <taxon>Dikarya</taxon>
        <taxon>Basidiomycota</taxon>
        <taxon>Agaricomycotina</taxon>
        <taxon>Agaricomycetes</taxon>
        <taxon>Polyporales</taxon>
        <taxon>Cerrenaceae</taxon>
        <taxon>Cerrena</taxon>
    </lineage>
</organism>
<dbReference type="GO" id="GO:0009099">
    <property type="term" value="P:L-valine biosynthetic process"/>
    <property type="evidence" value="ECO:0007669"/>
    <property type="project" value="TreeGrafter"/>
</dbReference>
<comment type="catalytic activity">
    <reaction evidence="11">
        <text>L-valine + 2-oxoglutarate = 3-methyl-2-oxobutanoate + L-glutamate</text>
        <dbReference type="Rhea" id="RHEA:24813"/>
        <dbReference type="ChEBI" id="CHEBI:11851"/>
        <dbReference type="ChEBI" id="CHEBI:16810"/>
        <dbReference type="ChEBI" id="CHEBI:29985"/>
        <dbReference type="ChEBI" id="CHEBI:57762"/>
        <dbReference type="EC" id="2.6.1.42"/>
    </reaction>
</comment>
<dbReference type="NCBIfam" id="TIGR01123">
    <property type="entry name" value="ilvE_II"/>
    <property type="match status" value="1"/>
</dbReference>
<feature type="modified residue" description="N6-(pyridoxal phosphate)lysine" evidence="8">
    <location>
        <position position="215"/>
    </location>
</feature>
<dbReference type="PANTHER" id="PTHR11825">
    <property type="entry name" value="SUBGROUP IIII AMINOTRANSFERASE"/>
    <property type="match status" value="1"/>
</dbReference>
<dbReference type="EMBL" id="JASBNA010000011">
    <property type="protein sequence ID" value="KAK7687998.1"/>
    <property type="molecule type" value="Genomic_DNA"/>
</dbReference>
<comment type="catalytic activity">
    <reaction evidence="11">
        <text>L-isoleucine + 2-oxoglutarate = (S)-3-methyl-2-oxopentanoate + L-glutamate</text>
        <dbReference type="Rhea" id="RHEA:24801"/>
        <dbReference type="ChEBI" id="CHEBI:16810"/>
        <dbReference type="ChEBI" id="CHEBI:29985"/>
        <dbReference type="ChEBI" id="CHEBI:35146"/>
        <dbReference type="ChEBI" id="CHEBI:58045"/>
        <dbReference type="EC" id="2.6.1.42"/>
    </reaction>
</comment>
<proteinExistence type="inferred from homology"/>
<accession>A0AAW0G2R4</accession>
<dbReference type="Gene3D" id="3.30.470.10">
    <property type="match status" value="1"/>
</dbReference>
<keyword evidence="6 10" id="KW-0663">Pyridoxal phosphate</keyword>
<evidence type="ECO:0000256" key="3">
    <source>
        <dbReference type="ARBA" id="ARBA00022576"/>
    </source>
</evidence>
<evidence type="ECO:0000256" key="6">
    <source>
        <dbReference type="ARBA" id="ARBA00022898"/>
    </source>
</evidence>
<dbReference type="InterPro" id="IPR033939">
    <property type="entry name" value="BCAT_family"/>
</dbReference>
<dbReference type="GO" id="GO:0004084">
    <property type="term" value="F:branched-chain-amino-acid transaminase activity"/>
    <property type="evidence" value="ECO:0007669"/>
    <property type="project" value="UniProtKB-EC"/>
</dbReference>
<reference evidence="12 13" key="1">
    <citation type="submission" date="2022-09" db="EMBL/GenBank/DDBJ databases">
        <authorList>
            <person name="Palmer J.M."/>
        </authorList>
    </citation>
    <scope>NUCLEOTIDE SEQUENCE [LARGE SCALE GENOMIC DNA]</scope>
    <source>
        <strain evidence="12 13">DSM 7382</strain>
    </source>
</reference>